<dbReference type="STRING" id="279824.SAMN03080617_01728"/>
<dbReference type="Proteomes" id="UP000198756">
    <property type="component" value="Unassembled WGS sequence"/>
</dbReference>
<evidence type="ECO:0000313" key="3">
    <source>
        <dbReference type="Proteomes" id="UP000198756"/>
    </source>
</evidence>
<evidence type="ECO:0000256" key="1">
    <source>
        <dbReference type="SAM" id="Phobius"/>
    </source>
</evidence>
<name>A0A1G5XHK2_9BACT</name>
<protein>
    <submittedName>
        <fullName evidence="2">Uncharacterized protein</fullName>
    </submittedName>
</protein>
<dbReference type="AlphaFoldDB" id="A0A1G5XHK2"/>
<sequence>MTLKNVGKITCYCSKSQDFEMKKYKFILNISFVLFIFYAQHF</sequence>
<evidence type="ECO:0000313" key="2">
    <source>
        <dbReference type="EMBL" id="SDA69045.1"/>
    </source>
</evidence>
<dbReference type="EMBL" id="FMXE01000010">
    <property type="protein sequence ID" value="SDA69045.1"/>
    <property type="molecule type" value="Genomic_DNA"/>
</dbReference>
<feature type="transmembrane region" description="Helical" evidence="1">
    <location>
        <begin position="24"/>
        <end position="41"/>
    </location>
</feature>
<proteinExistence type="predicted"/>
<keyword evidence="1" id="KW-0472">Membrane</keyword>
<accession>A0A1G5XHK2</accession>
<reference evidence="3" key="1">
    <citation type="submission" date="2016-10" db="EMBL/GenBank/DDBJ databases">
        <authorList>
            <person name="Varghese N."/>
            <person name="Submissions S."/>
        </authorList>
    </citation>
    <scope>NUCLEOTIDE SEQUENCE [LARGE SCALE GENOMIC DNA]</scope>
    <source>
        <strain evidence="3">DSM 22703</strain>
    </source>
</reference>
<keyword evidence="1" id="KW-0812">Transmembrane</keyword>
<gene>
    <name evidence="2" type="ORF">SAMN03080617_01728</name>
</gene>
<keyword evidence="3" id="KW-1185">Reference proteome</keyword>
<organism evidence="2 3">
    <name type="scientific">Algoriphagus alkaliphilus</name>
    <dbReference type="NCBI Taxonomy" id="279824"/>
    <lineage>
        <taxon>Bacteria</taxon>
        <taxon>Pseudomonadati</taxon>
        <taxon>Bacteroidota</taxon>
        <taxon>Cytophagia</taxon>
        <taxon>Cytophagales</taxon>
        <taxon>Cyclobacteriaceae</taxon>
        <taxon>Algoriphagus</taxon>
    </lineage>
</organism>
<keyword evidence="1" id="KW-1133">Transmembrane helix</keyword>